<evidence type="ECO:0000313" key="3">
    <source>
        <dbReference type="Proteomes" id="UP000077428"/>
    </source>
</evidence>
<reference evidence="3" key="1">
    <citation type="journal article" date="2016" name="Genome Announc.">
        <title>Draft Genome Sequences of Methanobrevibacter curvatus DSM11111, Methanobrevibacter cuticularis DSM11139, Methanobrevibacter filiformis DSM11501, and Methanobrevibacter oralis DSM7256.</title>
        <authorList>
            <person name="Poehlein A."/>
            <person name="Seedorf H."/>
        </authorList>
    </citation>
    <scope>NUCLEOTIDE SEQUENCE [LARGE SCALE GENOMIC DNA]</scope>
    <source>
        <strain evidence="3">DSM 7256 / JCM 30027 / ZR</strain>
    </source>
</reference>
<evidence type="ECO:0000313" key="2">
    <source>
        <dbReference type="EMBL" id="KZX10196.1"/>
    </source>
</evidence>
<proteinExistence type="predicted"/>
<dbReference type="EMBL" id="LWMU01000125">
    <property type="protein sequence ID" value="KZX10196.1"/>
    <property type="molecule type" value="Genomic_DNA"/>
</dbReference>
<name>A0A165Z3A9_METOA</name>
<dbReference type="PANTHER" id="PTHR30399:SF1">
    <property type="entry name" value="UTP PYROPHOSPHATASE"/>
    <property type="match status" value="1"/>
</dbReference>
<dbReference type="PANTHER" id="PTHR30399">
    <property type="entry name" value="UNCHARACTERIZED PROTEIN YGJP"/>
    <property type="match status" value="1"/>
</dbReference>
<sequence length="223" mass="26618">MKINNIPTEISRKKIKNMYIRVLPPIANVKVSVPKHLSDKEIYEFIESHKDWIEKKRRYILENKIQAPLKYKSGETHCLWGEKYILKVISNEKVKDITVNNGIIYLPVSKRSTIKSRKKALNEFYRLEMKKNIPPLLNKCINIVGKQPNEVKIRDMKNWGNCHFQDKRITLNLKLATKPRICLEYVIIHELTHLIEFNHSKNFKKLMEEFLPNWREIKELLNK</sequence>
<dbReference type="InterPro" id="IPR002725">
    <property type="entry name" value="YgjP-like_metallopeptidase"/>
</dbReference>
<dbReference type="RefSeq" id="WP_063720593.1">
    <property type="nucleotide sequence ID" value="NZ_CAJVUI010000001.1"/>
</dbReference>
<dbReference type="AlphaFoldDB" id="A0A165Z3A9"/>
<dbReference type="OrthoDB" id="308128at2157"/>
<accession>A0A165Z3A9</accession>
<dbReference type="CDD" id="cd07344">
    <property type="entry name" value="M48_yhfN_like"/>
    <property type="match status" value="1"/>
</dbReference>
<dbReference type="InterPro" id="IPR053136">
    <property type="entry name" value="UTP_pyrophosphatase-like"/>
</dbReference>
<dbReference type="STRING" id="66851.MBORA_19110"/>
<feature type="domain" description="YgjP-like metallopeptidase" evidence="1">
    <location>
        <begin position="17"/>
        <end position="223"/>
    </location>
</feature>
<protein>
    <recommendedName>
        <fullName evidence="1">YgjP-like metallopeptidase domain-containing protein</fullName>
    </recommendedName>
</protein>
<dbReference type="Pfam" id="PF01863">
    <property type="entry name" value="YgjP-like"/>
    <property type="match status" value="1"/>
</dbReference>
<evidence type="ECO:0000259" key="1">
    <source>
        <dbReference type="Pfam" id="PF01863"/>
    </source>
</evidence>
<keyword evidence="3" id="KW-1185">Reference proteome</keyword>
<dbReference type="Gene3D" id="3.30.2010.10">
    <property type="entry name" value="Metalloproteases ('zincins'), catalytic domain"/>
    <property type="match status" value="1"/>
</dbReference>
<gene>
    <name evidence="2" type="ORF">MBORA_19110</name>
</gene>
<organism evidence="2 3">
    <name type="scientific">Methanobrevibacter oralis</name>
    <dbReference type="NCBI Taxonomy" id="66851"/>
    <lineage>
        <taxon>Archaea</taxon>
        <taxon>Methanobacteriati</taxon>
        <taxon>Methanobacteriota</taxon>
        <taxon>Methanomada group</taxon>
        <taxon>Methanobacteria</taxon>
        <taxon>Methanobacteriales</taxon>
        <taxon>Methanobacteriaceae</taxon>
        <taxon>Methanobrevibacter</taxon>
    </lineage>
</organism>
<dbReference type="PATRIC" id="fig|66851.6.peg.2095"/>
<comment type="caution">
    <text evidence="2">The sequence shown here is derived from an EMBL/GenBank/DDBJ whole genome shotgun (WGS) entry which is preliminary data.</text>
</comment>
<dbReference type="Proteomes" id="UP000077428">
    <property type="component" value="Unassembled WGS sequence"/>
</dbReference>